<sequence length="107" mass="11791">MCGGRSDYATHNNNRFYRQDLDAKRVDLTYFHRPSPVFATRPAAAAAAARVPGDETRSSLPLLCRLPLTPASVLLELSPRGLRCVHNTFHLFETVAAPTLSLPTNTK</sequence>
<proteinExistence type="predicted"/>
<dbReference type="EMBL" id="JAHRIM010012971">
    <property type="protein sequence ID" value="MEQ2261367.1"/>
    <property type="molecule type" value="Genomic_DNA"/>
</dbReference>
<comment type="caution">
    <text evidence="1">The sequence shown here is derived from an EMBL/GenBank/DDBJ whole genome shotgun (WGS) entry which is preliminary data.</text>
</comment>
<keyword evidence="2" id="KW-1185">Reference proteome</keyword>
<evidence type="ECO:0000313" key="2">
    <source>
        <dbReference type="Proteomes" id="UP001444071"/>
    </source>
</evidence>
<name>A0ABV0VYP7_9TELE</name>
<organism evidence="1 2">
    <name type="scientific">Xenotaenia resolanae</name>
    <dbReference type="NCBI Taxonomy" id="208358"/>
    <lineage>
        <taxon>Eukaryota</taxon>
        <taxon>Metazoa</taxon>
        <taxon>Chordata</taxon>
        <taxon>Craniata</taxon>
        <taxon>Vertebrata</taxon>
        <taxon>Euteleostomi</taxon>
        <taxon>Actinopterygii</taxon>
        <taxon>Neopterygii</taxon>
        <taxon>Teleostei</taxon>
        <taxon>Neoteleostei</taxon>
        <taxon>Acanthomorphata</taxon>
        <taxon>Ovalentaria</taxon>
        <taxon>Atherinomorphae</taxon>
        <taxon>Cyprinodontiformes</taxon>
        <taxon>Goodeidae</taxon>
        <taxon>Xenotaenia</taxon>
    </lineage>
</organism>
<dbReference type="Proteomes" id="UP001444071">
    <property type="component" value="Unassembled WGS sequence"/>
</dbReference>
<reference evidence="1 2" key="1">
    <citation type="submission" date="2021-06" db="EMBL/GenBank/DDBJ databases">
        <authorList>
            <person name="Palmer J.M."/>
        </authorList>
    </citation>
    <scope>NUCLEOTIDE SEQUENCE [LARGE SCALE GENOMIC DNA]</scope>
    <source>
        <strain evidence="1 2">XR_2019</strain>
        <tissue evidence="1">Muscle</tissue>
    </source>
</reference>
<gene>
    <name evidence="1" type="ORF">XENORESO_009508</name>
</gene>
<accession>A0ABV0VYP7</accession>
<evidence type="ECO:0000313" key="1">
    <source>
        <dbReference type="EMBL" id="MEQ2261367.1"/>
    </source>
</evidence>
<protein>
    <submittedName>
        <fullName evidence="1">Uncharacterized protein</fullName>
    </submittedName>
</protein>